<evidence type="ECO:0000259" key="1">
    <source>
        <dbReference type="Pfam" id="PF09832"/>
    </source>
</evidence>
<dbReference type="OrthoDB" id="5510290at2"/>
<dbReference type="Proteomes" id="UP000217289">
    <property type="component" value="Chromosome"/>
</dbReference>
<sequence length="140" mass="15715">MAPSASVSPLSEKERKVRRLMALTGAEASGRMMFELMADHFQRSAELPPGFVEKFREVAARESLVDQLVPIYMKHLSEEDVDAAIAFHESASGRRFLAAQPQVMQEAKEVGEEWGVRLAQKALQALEEERDEEESGVQRL</sequence>
<keyword evidence="3" id="KW-1185">Reference proteome</keyword>
<dbReference type="InterPro" id="IPR018637">
    <property type="entry name" value="DUF2059"/>
</dbReference>
<organism evidence="2 3">
    <name type="scientific">Melittangium boletus DSM 14713</name>
    <dbReference type="NCBI Taxonomy" id="1294270"/>
    <lineage>
        <taxon>Bacteria</taxon>
        <taxon>Pseudomonadati</taxon>
        <taxon>Myxococcota</taxon>
        <taxon>Myxococcia</taxon>
        <taxon>Myxococcales</taxon>
        <taxon>Cystobacterineae</taxon>
        <taxon>Archangiaceae</taxon>
        <taxon>Melittangium</taxon>
    </lineage>
</organism>
<proteinExistence type="predicted"/>
<accession>A0A250IDS8</accession>
<name>A0A250IDS8_9BACT</name>
<dbReference type="Pfam" id="PF09832">
    <property type="entry name" value="DUF2059"/>
    <property type="match status" value="1"/>
</dbReference>
<dbReference type="EMBL" id="CP022163">
    <property type="protein sequence ID" value="ATB30014.1"/>
    <property type="molecule type" value="Genomic_DNA"/>
</dbReference>
<dbReference type="KEGG" id="mbd:MEBOL_003469"/>
<protein>
    <recommendedName>
        <fullName evidence="1">DUF2059 domain-containing protein</fullName>
    </recommendedName>
</protein>
<evidence type="ECO:0000313" key="3">
    <source>
        <dbReference type="Proteomes" id="UP000217289"/>
    </source>
</evidence>
<dbReference type="RefSeq" id="WP_157775097.1">
    <property type="nucleotide sequence ID" value="NZ_CP022163.1"/>
</dbReference>
<reference evidence="2 3" key="1">
    <citation type="submission" date="2017-06" db="EMBL/GenBank/DDBJ databases">
        <authorList>
            <person name="Kim H.J."/>
            <person name="Triplett B.A."/>
        </authorList>
    </citation>
    <scope>NUCLEOTIDE SEQUENCE [LARGE SCALE GENOMIC DNA]</scope>
    <source>
        <strain evidence="2 3">DSM 14713</strain>
    </source>
</reference>
<feature type="domain" description="DUF2059" evidence="1">
    <location>
        <begin position="63"/>
        <end position="120"/>
    </location>
</feature>
<gene>
    <name evidence="2" type="ORF">MEBOL_003469</name>
</gene>
<dbReference type="AlphaFoldDB" id="A0A250IDS8"/>
<evidence type="ECO:0000313" key="2">
    <source>
        <dbReference type="EMBL" id="ATB30014.1"/>
    </source>
</evidence>